<sequence length="311" mass="35197">MGETNQATKNPEERYPQGCPRRGEDEHPNRSELIAITQANGQQNMNAVCICGKVCKNHKGLKIHQAKMACLRRNQVEQRSGMVNGATVLVAPTAEPGEMEEEQGPESPHSTRNLQATQVPPLGRKSEQQRVMWPAANNKEWVKLDEDVDECLEVISKGNVDQKLQTMRTIIMNMGAERKRHHKEEAYLAEPTLKEVEVAVRAARSSSVPGPSGVPYKVSKQCPWLLRRLWKLLRVIWQRGKVAAQWRYAEGVWILKEEDSRNIEQFRIISLLSVESKIFFKIVSQRLTDFLLKNTYLDTLVQKGGVPGVPG</sequence>
<evidence type="ECO:0000256" key="1">
    <source>
        <dbReference type="SAM" id="MobiDB-lite"/>
    </source>
</evidence>
<gene>
    <name evidence="2" type="ORF">QQF64_009564</name>
</gene>
<dbReference type="PANTHER" id="PTHR19446">
    <property type="entry name" value="REVERSE TRANSCRIPTASES"/>
    <property type="match status" value="1"/>
</dbReference>
<dbReference type="EMBL" id="JAYMGO010000016">
    <property type="protein sequence ID" value="KAL1258987.1"/>
    <property type="molecule type" value="Genomic_DNA"/>
</dbReference>
<reference evidence="2 3" key="1">
    <citation type="submission" date="2023-09" db="EMBL/GenBank/DDBJ databases">
        <authorList>
            <person name="Wang M."/>
        </authorList>
    </citation>
    <scope>NUCLEOTIDE SEQUENCE [LARGE SCALE GENOMIC DNA]</scope>
    <source>
        <strain evidence="2">GT-2023</strain>
        <tissue evidence="2">Liver</tissue>
    </source>
</reference>
<evidence type="ECO:0000313" key="2">
    <source>
        <dbReference type="EMBL" id="KAL1258987.1"/>
    </source>
</evidence>
<protein>
    <submittedName>
        <fullName evidence="2">Uncharacterized protein</fullName>
    </submittedName>
</protein>
<feature type="region of interest" description="Disordered" evidence="1">
    <location>
        <begin position="1"/>
        <end position="27"/>
    </location>
</feature>
<name>A0ABR3M541_9TELE</name>
<organism evidence="2 3">
    <name type="scientific">Cirrhinus molitorella</name>
    <name type="common">mud carp</name>
    <dbReference type="NCBI Taxonomy" id="172907"/>
    <lineage>
        <taxon>Eukaryota</taxon>
        <taxon>Metazoa</taxon>
        <taxon>Chordata</taxon>
        <taxon>Craniata</taxon>
        <taxon>Vertebrata</taxon>
        <taxon>Euteleostomi</taxon>
        <taxon>Actinopterygii</taxon>
        <taxon>Neopterygii</taxon>
        <taxon>Teleostei</taxon>
        <taxon>Ostariophysi</taxon>
        <taxon>Cypriniformes</taxon>
        <taxon>Cyprinidae</taxon>
        <taxon>Labeoninae</taxon>
        <taxon>Labeonini</taxon>
        <taxon>Cirrhinus</taxon>
    </lineage>
</organism>
<keyword evidence="3" id="KW-1185">Reference proteome</keyword>
<feature type="compositionally biased region" description="Basic and acidic residues" evidence="1">
    <location>
        <begin position="10"/>
        <end position="27"/>
    </location>
</feature>
<comment type="caution">
    <text evidence="2">The sequence shown here is derived from an EMBL/GenBank/DDBJ whole genome shotgun (WGS) entry which is preliminary data.</text>
</comment>
<feature type="compositionally biased region" description="Polar residues" evidence="1">
    <location>
        <begin position="108"/>
        <end position="118"/>
    </location>
</feature>
<proteinExistence type="predicted"/>
<dbReference type="Proteomes" id="UP001558613">
    <property type="component" value="Unassembled WGS sequence"/>
</dbReference>
<feature type="region of interest" description="Disordered" evidence="1">
    <location>
        <begin position="96"/>
        <end position="127"/>
    </location>
</feature>
<evidence type="ECO:0000313" key="3">
    <source>
        <dbReference type="Proteomes" id="UP001558613"/>
    </source>
</evidence>
<accession>A0ABR3M541</accession>